<dbReference type="Gene3D" id="1.10.443.10">
    <property type="entry name" value="Intergrase catalytic core"/>
    <property type="match status" value="1"/>
</dbReference>
<dbReference type="Gene3D" id="1.10.150.130">
    <property type="match status" value="1"/>
</dbReference>
<evidence type="ECO:0000313" key="9">
    <source>
        <dbReference type="EMBL" id="QGG94091.1"/>
    </source>
</evidence>
<protein>
    <submittedName>
        <fullName evidence="9">Tyrosine-type recombinase/integrase</fullName>
    </submittedName>
</protein>
<dbReference type="PANTHER" id="PTHR30349">
    <property type="entry name" value="PHAGE INTEGRASE-RELATED"/>
    <property type="match status" value="1"/>
</dbReference>
<dbReference type="Pfam" id="PF00589">
    <property type="entry name" value="Phage_integrase"/>
    <property type="match status" value="1"/>
</dbReference>
<dbReference type="InterPro" id="IPR011010">
    <property type="entry name" value="DNA_brk_join_enz"/>
</dbReference>
<evidence type="ECO:0000256" key="5">
    <source>
        <dbReference type="PROSITE-ProRule" id="PRU01248"/>
    </source>
</evidence>
<dbReference type="InterPro" id="IPR028259">
    <property type="entry name" value="AP2-like_int_N"/>
</dbReference>
<dbReference type="Pfam" id="PF14657">
    <property type="entry name" value="Arm-DNA-bind_4"/>
    <property type="match status" value="1"/>
</dbReference>
<sequence>MSQRGSIHRRGDTWTVRWRTDTAEGRKHHSKGGFRTKKEAQDFLTDVMAALRGGVFAEPTKVTVGDFLTERWLPARQLSLRPSTYASYQTAINCHVLPELGHIQIQQLSPDRLDRFYADLVASGLSAKTVRNIHALLHKALRDAVRKNLVPRNAADAADPPKLARANGEEMKTWTPAQLRVFFDGIAGHRLAPAYLLAATTGMRRGEVLGVRWSDINFPARRLHVRQTILSVNYQVTVGQPKTRRGERKISLDVGTLEVLRAHRAAQRRERHLLGDGYRDQDLVFARPDGSPIHPDYFSQTFDRTVKRLELPKIRLHDLRHTHATLGLSAGVPVKIISDRLGHATTSFTMDVYMHAIPAAEDDAADQIADLMFGRDDEAESDSSDADEGPVGQGGDA</sequence>
<organism evidence="9 10">
    <name type="scientific">Actinomarinicola tropica</name>
    <dbReference type="NCBI Taxonomy" id="2789776"/>
    <lineage>
        <taxon>Bacteria</taxon>
        <taxon>Bacillati</taxon>
        <taxon>Actinomycetota</taxon>
        <taxon>Acidimicrobiia</taxon>
        <taxon>Acidimicrobiales</taxon>
        <taxon>Iamiaceae</taxon>
        <taxon>Actinomarinicola</taxon>
    </lineage>
</organism>
<dbReference type="InterPro" id="IPR013762">
    <property type="entry name" value="Integrase-like_cat_sf"/>
</dbReference>
<dbReference type="InterPro" id="IPR050090">
    <property type="entry name" value="Tyrosine_recombinase_XerCD"/>
</dbReference>
<evidence type="ECO:0000313" key="10">
    <source>
        <dbReference type="Proteomes" id="UP000334019"/>
    </source>
</evidence>
<dbReference type="Proteomes" id="UP000334019">
    <property type="component" value="Chromosome"/>
</dbReference>
<comment type="similarity">
    <text evidence="1">Belongs to the 'phage' integrase family.</text>
</comment>
<dbReference type="EMBL" id="CP045851">
    <property type="protein sequence ID" value="QGG94091.1"/>
    <property type="molecule type" value="Genomic_DNA"/>
</dbReference>
<keyword evidence="3 5" id="KW-0238">DNA-binding</keyword>
<evidence type="ECO:0000256" key="6">
    <source>
        <dbReference type="SAM" id="MobiDB-lite"/>
    </source>
</evidence>
<dbReference type="InterPro" id="IPR002104">
    <property type="entry name" value="Integrase_catalytic"/>
</dbReference>
<dbReference type="PROSITE" id="PS51898">
    <property type="entry name" value="TYR_RECOMBINASE"/>
    <property type="match status" value="1"/>
</dbReference>
<dbReference type="CDD" id="cd01189">
    <property type="entry name" value="INT_ICEBs1_C_like"/>
    <property type="match status" value="1"/>
</dbReference>
<evidence type="ECO:0000259" key="8">
    <source>
        <dbReference type="PROSITE" id="PS51900"/>
    </source>
</evidence>
<evidence type="ECO:0000256" key="2">
    <source>
        <dbReference type="ARBA" id="ARBA00022908"/>
    </source>
</evidence>
<dbReference type="GO" id="GO:0003677">
    <property type="term" value="F:DNA binding"/>
    <property type="evidence" value="ECO:0007669"/>
    <property type="project" value="UniProtKB-UniRule"/>
</dbReference>
<evidence type="ECO:0000259" key="7">
    <source>
        <dbReference type="PROSITE" id="PS51898"/>
    </source>
</evidence>
<keyword evidence="10" id="KW-1185">Reference proteome</keyword>
<dbReference type="SUPFAM" id="SSF56349">
    <property type="entry name" value="DNA breaking-rejoining enzymes"/>
    <property type="match status" value="1"/>
</dbReference>
<feature type="region of interest" description="Disordered" evidence="6">
    <location>
        <begin position="373"/>
        <end position="397"/>
    </location>
</feature>
<accession>A0A5Q2RHQ1</accession>
<evidence type="ECO:0000256" key="3">
    <source>
        <dbReference type="ARBA" id="ARBA00023125"/>
    </source>
</evidence>
<feature type="domain" description="Tyr recombinase" evidence="7">
    <location>
        <begin position="169"/>
        <end position="366"/>
    </location>
</feature>
<keyword evidence="4" id="KW-0233">DNA recombination</keyword>
<dbReference type="AlphaFoldDB" id="A0A5Q2RHQ1"/>
<name>A0A5Q2RHQ1_9ACTN</name>
<gene>
    <name evidence="9" type="ORF">GH723_02665</name>
</gene>
<dbReference type="InterPro" id="IPR010998">
    <property type="entry name" value="Integrase_recombinase_N"/>
</dbReference>
<dbReference type="GO" id="GO:0006310">
    <property type="term" value="P:DNA recombination"/>
    <property type="evidence" value="ECO:0007669"/>
    <property type="project" value="UniProtKB-KW"/>
</dbReference>
<dbReference type="PANTHER" id="PTHR30349:SF41">
    <property type="entry name" value="INTEGRASE_RECOMBINASE PROTEIN MJ0367-RELATED"/>
    <property type="match status" value="1"/>
</dbReference>
<evidence type="ECO:0000256" key="1">
    <source>
        <dbReference type="ARBA" id="ARBA00008857"/>
    </source>
</evidence>
<evidence type="ECO:0000256" key="4">
    <source>
        <dbReference type="ARBA" id="ARBA00023172"/>
    </source>
</evidence>
<dbReference type="InterPro" id="IPR044068">
    <property type="entry name" value="CB"/>
</dbReference>
<dbReference type="PROSITE" id="PS51900">
    <property type="entry name" value="CB"/>
    <property type="match status" value="1"/>
</dbReference>
<dbReference type="InterPro" id="IPR004107">
    <property type="entry name" value="Integrase_SAM-like_N"/>
</dbReference>
<dbReference type="Pfam" id="PF14659">
    <property type="entry name" value="Phage_int_SAM_3"/>
    <property type="match status" value="1"/>
</dbReference>
<feature type="compositionally biased region" description="Acidic residues" evidence="6">
    <location>
        <begin position="377"/>
        <end position="388"/>
    </location>
</feature>
<dbReference type="GO" id="GO:0015074">
    <property type="term" value="P:DNA integration"/>
    <property type="evidence" value="ECO:0007669"/>
    <property type="project" value="UniProtKB-KW"/>
</dbReference>
<dbReference type="KEGG" id="atq:GH723_02665"/>
<dbReference type="RefSeq" id="WP_153758197.1">
    <property type="nucleotide sequence ID" value="NZ_CP045851.1"/>
</dbReference>
<feature type="domain" description="Core-binding (CB)" evidence="8">
    <location>
        <begin position="63"/>
        <end position="145"/>
    </location>
</feature>
<reference evidence="9 10" key="1">
    <citation type="submission" date="2019-11" db="EMBL/GenBank/DDBJ databases">
        <authorList>
            <person name="He Y."/>
        </authorList>
    </citation>
    <scope>NUCLEOTIDE SEQUENCE [LARGE SCALE GENOMIC DNA]</scope>
    <source>
        <strain evidence="9 10">SCSIO 58843</strain>
    </source>
</reference>
<proteinExistence type="inferred from homology"/>
<keyword evidence="2" id="KW-0229">DNA integration</keyword>